<protein>
    <submittedName>
        <fullName evidence="1">Uncharacterized protein</fullName>
    </submittedName>
</protein>
<accession>A0ACC3BQV8</accession>
<evidence type="ECO:0000313" key="2">
    <source>
        <dbReference type="Proteomes" id="UP000798662"/>
    </source>
</evidence>
<proteinExistence type="predicted"/>
<organism evidence="1 2">
    <name type="scientific">Pyropia yezoensis</name>
    <name type="common">Susabi-nori</name>
    <name type="synonym">Porphyra yezoensis</name>
    <dbReference type="NCBI Taxonomy" id="2788"/>
    <lineage>
        <taxon>Eukaryota</taxon>
        <taxon>Rhodophyta</taxon>
        <taxon>Bangiophyceae</taxon>
        <taxon>Bangiales</taxon>
        <taxon>Bangiaceae</taxon>
        <taxon>Pyropia</taxon>
    </lineage>
</organism>
<dbReference type="EMBL" id="CM020618">
    <property type="protein sequence ID" value="KAK1860111.1"/>
    <property type="molecule type" value="Genomic_DNA"/>
</dbReference>
<keyword evidence="2" id="KW-1185">Reference proteome</keyword>
<evidence type="ECO:0000313" key="1">
    <source>
        <dbReference type="EMBL" id="KAK1860111.1"/>
    </source>
</evidence>
<comment type="caution">
    <text evidence="1">The sequence shown here is derived from an EMBL/GenBank/DDBJ whole genome shotgun (WGS) entry which is preliminary data.</text>
</comment>
<gene>
    <name evidence="1" type="ORF">I4F81_002701</name>
</gene>
<name>A0ACC3BQV8_PYRYE</name>
<dbReference type="Proteomes" id="UP000798662">
    <property type="component" value="Chromosome 1"/>
</dbReference>
<reference evidence="1" key="1">
    <citation type="submission" date="2019-11" db="EMBL/GenBank/DDBJ databases">
        <title>Nori genome reveals adaptations in red seaweeds to the harsh intertidal environment.</title>
        <authorList>
            <person name="Wang D."/>
            <person name="Mao Y."/>
        </authorList>
    </citation>
    <scope>NUCLEOTIDE SEQUENCE</scope>
    <source>
        <tissue evidence="1">Gametophyte</tissue>
    </source>
</reference>
<sequence>MGDQRDAGRLRRRRARTSTTAAPATAIAAATAAAVLVVVVTALGGWGGGGGGGNGGGSGGGGGGGLVEAHSSLIWPVEATYVTACQVGGWNRFGALNCPGPCPRGPLRDDLFVPVYRRGQVVDISYSHNNHEGGFIRVTLVPGGKLFSGFRHARNAFYHACWAAGIRRCRPATVPCGTDKGKPPRAHTQKVTIPAAFPDGDYALGWAWYGGWPQMGDYYSCSRVRVRGVQGVAPVAPVKAVLGKGGTCAATVGRLSVCIREPCARKLLRQTQLAGWPGRLPKQVRRDRKMT</sequence>